<dbReference type="PROSITE" id="PS51257">
    <property type="entry name" value="PROKAR_LIPOPROTEIN"/>
    <property type="match status" value="1"/>
</dbReference>
<dbReference type="RefSeq" id="WP_386395066.1">
    <property type="nucleotide sequence ID" value="NZ_JBHSPT010000018.1"/>
</dbReference>
<protein>
    <recommendedName>
        <fullName evidence="4">Secreted protein</fullName>
    </recommendedName>
</protein>
<proteinExistence type="predicted"/>
<reference evidence="3" key="1">
    <citation type="journal article" date="2019" name="Int. J. Syst. Evol. Microbiol.">
        <title>The Global Catalogue of Microorganisms (GCM) 10K type strain sequencing project: providing services to taxonomists for standard genome sequencing and annotation.</title>
        <authorList>
            <consortium name="The Broad Institute Genomics Platform"/>
            <consortium name="The Broad Institute Genome Sequencing Center for Infectious Disease"/>
            <person name="Wu L."/>
            <person name="Ma J."/>
        </authorList>
    </citation>
    <scope>NUCLEOTIDE SEQUENCE [LARGE SCALE GENOMIC DNA]</scope>
    <source>
        <strain evidence="3">JCM 12763</strain>
    </source>
</reference>
<evidence type="ECO:0000256" key="1">
    <source>
        <dbReference type="SAM" id="MobiDB-lite"/>
    </source>
</evidence>
<sequence>MSGRATAHRAGRARGRRVVAGRAIMVFTAVALAGCGGFDERGTGTPDDTRPSASRSGADAPPASLSTPSSEPAGGTGPAKPSVSAADGRDPAACADGDCEIAVSGPVTIRFDGPVGSTTVSVSEVGPDRIEYEVKSGNGRSAGGAEGRGQSCRTVLRAGGSGTSCGGIGDDGPPSARPGTVVVQVTPGEGGTALLHIVSG</sequence>
<gene>
    <name evidence="2" type="ORF">ACFP50_08895</name>
</gene>
<comment type="caution">
    <text evidence="2">The sequence shown here is derived from an EMBL/GenBank/DDBJ whole genome shotgun (WGS) entry which is preliminary data.</text>
</comment>
<accession>A0ABW1LXK8</accession>
<keyword evidence="3" id="KW-1185">Reference proteome</keyword>
<name>A0ABW1LXK8_9ACTN</name>
<dbReference type="EMBL" id="JBHSPT010000018">
    <property type="protein sequence ID" value="MFC6055572.1"/>
    <property type="molecule type" value="Genomic_DNA"/>
</dbReference>
<evidence type="ECO:0008006" key="4">
    <source>
        <dbReference type="Google" id="ProtNLM"/>
    </source>
</evidence>
<feature type="compositionally biased region" description="Basic and acidic residues" evidence="1">
    <location>
        <begin position="38"/>
        <end position="50"/>
    </location>
</feature>
<organism evidence="2 3">
    <name type="scientific">Streptomyces pratens</name>
    <dbReference type="NCBI Taxonomy" id="887456"/>
    <lineage>
        <taxon>Bacteria</taxon>
        <taxon>Bacillati</taxon>
        <taxon>Actinomycetota</taxon>
        <taxon>Actinomycetes</taxon>
        <taxon>Kitasatosporales</taxon>
        <taxon>Streptomycetaceae</taxon>
        <taxon>Streptomyces</taxon>
    </lineage>
</organism>
<feature type="region of interest" description="Disordered" evidence="1">
    <location>
        <begin position="160"/>
        <end position="179"/>
    </location>
</feature>
<feature type="compositionally biased region" description="Gly residues" evidence="1">
    <location>
        <begin position="160"/>
        <end position="170"/>
    </location>
</feature>
<dbReference type="Proteomes" id="UP001596242">
    <property type="component" value="Unassembled WGS sequence"/>
</dbReference>
<evidence type="ECO:0000313" key="2">
    <source>
        <dbReference type="EMBL" id="MFC6055572.1"/>
    </source>
</evidence>
<feature type="region of interest" description="Disordered" evidence="1">
    <location>
        <begin position="35"/>
        <end position="91"/>
    </location>
</feature>
<evidence type="ECO:0000313" key="3">
    <source>
        <dbReference type="Proteomes" id="UP001596242"/>
    </source>
</evidence>